<keyword evidence="3" id="KW-1185">Reference proteome</keyword>
<dbReference type="Proteomes" id="UP001286313">
    <property type="component" value="Unassembled WGS sequence"/>
</dbReference>
<dbReference type="PANTHER" id="PTHR38338">
    <property type="entry name" value="AGAP013079-PA"/>
    <property type="match status" value="1"/>
</dbReference>
<organism evidence="2 3">
    <name type="scientific">Petrolisthes cinctipes</name>
    <name type="common">Flat porcelain crab</name>
    <dbReference type="NCBI Taxonomy" id="88211"/>
    <lineage>
        <taxon>Eukaryota</taxon>
        <taxon>Metazoa</taxon>
        <taxon>Ecdysozoa</taxon>
        <taxon>Arthropoda</taxon>
        <taxon>Crustacea</taxon>
        <taxon>Multicrustacea</taxon>
        <taxon>Malacostraca</taxon>
        <taxon>Eumalacostraca</taxon>
        <taxon>Eucarida</taxon>
        <taxon>Decapoda</taxon>
        <taxon>Pleocyemata</taxon>
        <taxon>Anomura</taxon>
        <taxon>Galatheoidea</taxon>
        <taxon>Porcellanidae</taxon>
        <taxon>Petrolisthes</taxon>
    </lineage>
</organism>
<dbReference type="PANTHER" id="PTHR38338:SF1">
    <property type="entry name" value="AGAP013079-PA"/>
    <property type="match status" value="1"/>
</dbReference>
<feature type="compositionally biased region" description="Polar residues" evidence="1">
    <location>
        <begin position="135"/>
        <end position="157"/>
    </location>
</feature>
<evidence type="ECO:0000313" key="2">
    <source>
        <dbReference type="EMBL" id="KAK3870726.1"/>
    </source>
</evidence>
<evidence type="ECO:0000313" key="3">
    <source>
        <dbReference type="Proteomes" id="UP001286313"/>
    </source>
</evidence>
<feature type="region of interest" description="Disordered" evidence="1">
    <location>
        <begin position="67"/>
        <end position="182"/>
    </location>
</feature>
<feature type="compositionally biased region" description="Basic residues" evidence="1">
    <location>
        <begin position="83"/>
        <end position="97"/>
    </location>
</feature>
<sequence length="218" mass="23535">MVVGGGREVKSQGGRGWYRGGESQHQHRETLAVAVQSPLSFEGTGPMMCAFMTPVLKNDWEIYKTKRSRNNSESSATSAPAHPHGRSSSHSSGSKRRGIGDTGRSHSYHAPHHNHGRGENLGFLVGSPPKAYHLSTKTSRCASRTSMEPHSPGTTSPPISPLALHTTSCAPTQGPAKSPSSLSLTKFHNKVMDKLKNVLHVKDDRSQEQEHGDSRGQS</sequence>
<dbReference type="AlphaFoldDB" id="A0AAE1KBA9"/>
<feature type="compositionally biased region" description="Basic residues" evidence="1">
    <location>
        <begin position="106"/>
        <end position="115"/>
    </location>
</feature>
<accession>A0AAE1KBA9</accession>
<protein>
    <submittedName>
        <fullName evidence="2">Uncharacterized protein</fullName>
    </submittedName>
</protein>
<feature type="region of interest" description="Disordered" evidence="1">
    <location>
        <begin position="1"/>
        <end position="23"/>
    </location>
</feature>
<dbReference type="EMBL" id="JAWQEG010002617">
    <property type="protein sequence ID" value="KAK3870726.1"/>
    <property type="molecule type" value="Genomic_DNA"/>
</dbReference>
<evidence type="ECO:0000256" key="1">
    <source>
        <dbReference type="SAM" id="MobiDB-lite"/>
    </source>
</evidence>
<comment type="caution">
    <text evidence="2">The sequence shown here is derived from an EMBL/GenBank/DDBJ whole genome shotgun (WGS) entry which is preliminary data.</text>
</comment>
<gene>
    <name evidence="2" type="ORF">Pcinc_024062</name>
</gene>
<reference evidence="2" key="1">
    <citation type="submission" date="2023-10" db="EMBL/GenBank/DDBJ databases">
        <title>Genome assemblies of two species of porcelain crab, Petrolisthes cinctipes and Petrolisthes manimaculis (Anomura: Porcellanidae).</title>
        <authorList>
            <person name="Angst P."/>
        </authorList>
    </citation>
    <scope>NUCLEOTIDE SEQUENCE</scope>
    <source>
        <strain evidence="2">PB745_01</strain>
        <tissue evidence="2">Gill</tissue>
    </source>
</reference>
<feature type="region of interest" description="Disordered" evidence="1">
    <location>
        <begin position="199"/>
        <end position="218"/>
    </location>
</feature>
<proteinExistence type="predicted"/>
<name>A0AAE1KBA9_PETCI</name>